<name>A0A1Q8RZW3_9PEZI</name>
<dbReference type="AlphaFoldDB" id="A0A1Q8RZW3"/>
<organism evidence="2 3">
    <name type="scientific">Colletotrichum chlorophyti</name>
    <dbReference type="NCBI Taxonomy" id="708187"/>
    <lineage>
        <taxon>Eukaryota</taxon>
        <taxon>Fungi</taxon>
        <taxon>Dikarya</taxon>
        <taxon>Ascomycota</taxon>
        <taxon>Pezizomycotina</taxon>
        <taxon>Sordariomycetes</taxon>
        <taxon>Hypocreomycetidae</taxon>
        <taxon>Glomerellales</taxon>
        <taxon>Glomerellaceae</taxon>
        <taxon>Colletotrichum</taxon>
    </lineage>
</organism>
<protein>
    <submittedName>
        <fullName evidence="2">Uncharacterized protein</fullName>
    </submittedName>
</protein>
<evidence type="ECO:0000313" key="3">
    <source>
        <dbReference type="Proteomes" id="UP000186583"/>
    </source>
</evidence>
<evidence type="ECO:0000313" key="2">
    <source>
        <dbReference type="EMBL" id="OLN93300.1"/>
    </source>
</evidence>
<feature type="compositionally biased region" description="Polar residues" evidence="1">
    <location>
        <begin position="25"/>
        <end position="47"/>
    </location>
</feature>
<feature type="compositionally biased region" description="Low complexity" evidence="1">
    <location>
        <begin position="11"/>
        <end position="24"/>
    </location>
</feature>
<proteinExistence type="predicted"/>
<feature type="compositionally biased region" description="Polar residues" evidence="1">
    <location>
        <begin position="1"/>
        <end position="10"/>
    </location>
</feature>
<dbReference type="Proteomes" id="UP000186583">
    <property type="component" value="Unassembled WGS sequence"/>
</dbReference>
<sequence>MPGSSSNKRTSSSYPQSAYSMSASTGSRGSDTPASQTNITSYATSSDPMEKFWVTGQGTGRSSRSMASNMAQWDRQWGSISRR</sequence>
<feature type="region of interest" description="Disordered" evidence="1">
    <location>
        <begin position="1"/>
        <end position="83"/>
    </location>
</feature>
<dbReference type="EMBL" id="MPGH01000050">
    <property type="protein sequence ID" value="OLN93300.1"/>
    <property type="molecule type" value="Genomic_DNA"/>
</dbReference>
<evidence type="ECO:0000256" key="1">
    <source>
        <dbReference type="SAM" id="MobiDB-lite"/>
    </source>
</evidence>
<reference evidence="2 3" key="1">
    <citation type="submission" date="2016-11" db="EMBL/GenBank/DDBJ databases">
        <title>Draft Genome Assembly of Colletotrichum chlorophyti a pathogen of herbaceous plants.</title>
        <authorList>
            <person name="Gan P."/>
            <person name="Narusaka M."/>
            <person name="Tsushima A."/>
            <person name="Narusaka Y."/>
            <person name="Takano Y."/>
            <person name="Shirasu K."/>
        </authorList>
    </citation>
    <scope>NUCLEOTIDE SEQUENCE [LARGE SCALE GENOMIC DNA]</scope>
    <source>
        <strain evidence="2 3">NTL11</strain>
    </source>
</reference>
<keyword evidence="3" id="KW-1185">Reference proteome</keyword>
<accession>A0A1Q8RZW3</accession>
<feature type="compositionally biased region" description="Polar residues" evidence="1">
    <location>
        <begin position="60"/>
        <end position="71"/>
    </location>
</feature>
<comment type="caution">
    <text evidence="2">The sequence shown here is derived from an EMBL/GenBank/DDBJ whole genome shotgun (WGS) entry which is preliminary data.</text>
</comment>
<dbReference type="OrthoDB" id="4850618at2759"/>
<gene>
    <name evidence="2" type="ORF">CCHL11_08353</name>
</gene>